<dbReference type="Proteomes" id="UP000248917">
    <property type="component" value="Unassembled WGS sequence"/>
</dbReference>
<evidence type="ECO:0000256" key="1">
    <source>
        <dbReference type="SAM" id="MobiDB-lite"/>
    </source>
</evidence>
<dbReference type="OrthoDB" id="9810174at2"/>
<feature type="compositionally biased region" description="Polar residues" evidence="1">
    <location>
        <begin position="93"/>
        <end position="114"/>
    </location>
</feature>
<dbReference type="RefSeq" id="WP_111390865.1">
    <property type="nucleotide sequence ID" value="NZ_QKTX01000001.1"/>
</dbReference>
<dbReference type="EMBL" id="QKTX01000001">
    <property type="protein sequence ID" value="PZV87173.1"/>
    <property type="molecule type" value="Genomic_DNA"/>
</dbReference>
<dbReference type="SUPFAM" id="SSF88874">
    <property type="entry name" value="Receptor-binding domain of short tail fibre protein gp12"/>
    <property type="match status" value="1"/>
</dbReference>
<name>A0A326RZE4_9BACT</name>
<dbReference type="AlphaFoldDB" id="A0A326RZE4"/>
<sequence>MEPFLSEIYLFAFNFPPKGFAFCNGQLLPINQNQALFALLGTTYGGDGRVNFALPNLRGRAPAHFGNGYSLGEATGSTSVTINIQTLPTHSHQASKSLSSNYTPQAGQTASSGDPNGKLFAGNTEFPERFSNKFDEGLADQTQAGTQNSASVGGSQPHQNMMPYLVLNYCIALQGVFPSQN</sequence>
<comment type="caution">
    <text evidence="3">The sequence shown here is derived from an EMBL/GenBank/DDBJ whole genome shotgun (WGS) entry which is preliminary data.</text>
</comment>
<dbReference type="InterPro" id="IPR011083">
    <property type="entry name" value="Phage_tail_collar_dom"/>
</dbReference>
<protein>
    <submittedName>
        <fullName evidence="3">Microcystin-dependent protein</fullName>
    </submittedName>
</protein>
<feature type="region of interest" description="Disordered" evidence="1">
    <location>
        <begin position="93"/>
        <end position="124"/>
    </location>
</feature>
<dbReference type="Gene3D" id="3.90.1340.10">
    <property type="entry name" value="Phage tail collar domain"/>
    <property type="match status" value="1"/>
</dbReference>
<evidence type="ECO:0000313" key="4">
    <source>
        <dbReference type="Proteomes" id="UP000248917"/>
    </source>
</evidence>
<keyword evidence="4" id="KW-1185">Reference proteome</keyword>
<organism evidence="3 4">
    <name type="scientific">Algoriphagus aquaeductus</name>
    <dbReference type="NCBI Taxonomy" id="475299"/>
    <lineage>
        <taxon>Bacteria</taxon>
        <taxon>Pseudomonadati</taxon>
        <taxon>Bacteroidota</taxon>
        <taxon>Cytophagia</taxon>
        <taxon>Cytophagales</taxon>
        <taxon>Cyclobacteriaceae</taxon>
        <taxon>Algoriphagus</taxon>
    </lineage>
</organism>
<evidence type="ECO:0000259" key="2">
    <source>
        <dbReference type="Pfam" id="PF07484"/>
    </source>
</evidence>
<accession>A0A326RZE4</accession>
<feature type="domain" description="Phage tail collar" evidence="2">
    <location>
        <begin position="7"/>
        <end position="62"/>
    </location>
</feature>
<dbReference type="Pfam" id="PF07484">
    <property type="entry name" value="Collar"/>
    <property type="match status" value="1"/>
</dbReference>
<evidence type="ECO:0000313" key="3">
    <source>
        <dbReference type="EMBL" id="PZV87173.1"/>
    </source>
</evidence>
<reference evidence="3 4" key="1">
    <citation type="submission" date="2018-06" db="EMBL/GenBank/DDBJ databases">
        <title>Genomic Encyclopedia of Archaeal and Bacterial Type Strains, Phase II (KMG-II): from individual species to whole genera.</title>
        <authorList>
            <person name="Goeker M."/>
        </authorList>
    </citation>
    <scope>NUCLEOTIDE SEQUENCE [LARGE SCALE GENOMIC DNA]</scope>
    <source>
        <strain evidence="3 4">T4</strain>
    </source>
</reference>
<gene>
    <name evidence="3" type="ORF">CLV31_10145</name>
</gene>
<dbReference type="InterPro" id="IPR037053">
    <property type="entry name" value="Phage_tail_collar_dom_sf"/>
</dbReference>
<proteinExistence type="predicted"/>